<organism evidence="2 3">
    <name type="scientific">Lepraria neglecta</name>
    <dbReference type="NCBI Taxonomy" id="209136"/>
    <lineage>
        <taxon>Eukaryota</taxon>
        <taxon>Fungi</taxon>
        <taxon>Dikarya</taxon>
        <taxon>Ascomycota</taxon>
        <taxon>Pezizomycotina</taxon>
        <taxon>Lecanoromycetes</taxon>
        <taxon>OSLEUM clade</taxon>
        <taxon>Lecanoromycetidae</taxon>
        <taxon>Lecanorales</taxon>
        <taxon>Lecanorineae</taxon>
        <taxon>Stereocaulaceae</taxon>
        <taxon>Lepraria</taxon>
    </lineage>
</organism>
<dbReference type="EMBL" id="JASNWA010000003">
    <property type="protein sequence ID" value="KAK3178688.1"/>
    <property type="molecule type" value="Genomic_DNA"/>
</dbReference>
<dbReference type="Proteomes" id="UP001276659">
    <property type="component" value="Unassembled WGS sequence"/>
</dbReference>
<evidence type="ECO:0000313" key="2">
    <source>
        <dbReference type="EMBL" id="KAK3178688.1"/>
    </source>
</evidence>
<proteinExistence type="predicted"/>
<feature type="compositionally biased region" description="Basic and acidic residues" evidence="1">
    <location>
        <begin position="336"/>
        <end position="362"/>
    </location>
</feature>
<comment type="caution">
    <text evidence="2">The sequence shown here is derived from an EMBL/GenBank/DDBJ whole genome shotgun (WGS) entry which is preliminary data.</text>
</comment>
<reference evidence="2" key="1">
    <citation type="submission" date="2022-11" db="EMBL/GenBank/DDBJ databases">
        <title>Chromosomal genome sequence assembly and mating type (MAT) locus characterization of the leprose asexual lichenized fungus Lepraria neglecta (Nyl.) Erichsen.</title>
        <authorList>
            <person name="Allen J.L."/>
            <person name="Pfeffer B."/>
        </authorList>
    </citation>
    <scope>NUCLEOTIDE SEQUENCE</scope>
    <source>
        <strain evidence="2">Allen 5258</strain>
    </source>
</reference>
<evidence type="ECO:0000256" key="1">
    <source>
        <dbReference type="SAM" id="MobiDB-lite"/>
    </source>
</evidence>
<dbReference type="AlphaFoldDB" id="A0AAD9ZIS8"/>
<sequence length="437" mass="49635">MAPKASDAWLWMGIGYYTAMVVHRQLVAIRRASEITHHDKPPDMLSQRTENALKLDTLGRLAQSANQDIRAASIKIITERLFQGGEMRSTWELMMRDIAGSNAEHRDKTLTCLRFVAKSSKTAPSLMLRVWWGHTLMLVVTGQSNEAAQALFHLSFTYRALITCLCGLLPEARVAESSSSYRSQPERDSLWLLDYILSFHTTQALQADVIGRWLTHYPFGGEGVSLSEKKKIMRDIAKGDYFYEDSDFGCSMQTILDRFFRIEEFRKQMERHNLVDAVDGIDEDLGISHPSVGRAGRGSQGDWEHISVGTRWTTGATDYLVDPEQGLNWSDINLDETARTSDGNDVRPGERGREQSPEEQALRRRRREAMVLGENGRPIQRGDIIQRGPIVLDEEVEEELEQLMEEVTEAEAEAVSDRSWWGWISRLRPDGLAPRHS</sequence>
<feature type="region of interest" description="Disordered" evidence="1">
    <location>
        <begin position="334"/>
        <end position="369"/>
    </location>
</feature>
<gene>
    <name evidence="2" type="ORF">OEA41_000825</name>
</gene>
<name>A0AAD9ZIS8_9LECA</name>
<keyword evidence="3" id="KW-1185">Reference proteome</keyword>
<protein>
    <submittedName>
        <fullName evidence="2">Uncharacterized protein</fullName>
    </submittedName>
</protein>
<evidence type="ECO:0000313" key="3">
    <source>
        <dbReference type="Proteomes" id="UP001276659"/>
    </source>
</evidence>
<accession>A0AAD9ZIS8</accession>